<proteinExistence type="inferred from homology"/>
<evidence type="ECO:0000256" key="2">
    <source>
        <dbReference type="ARBA" id="ARBA00005310"/>
    </source>
</evidence>
<evidence type="ECO:0000313" key="6">
    <source>
        <dbReference type="Ensembl" id="ENSAOCP00000010821.2"/>
    </source>
</evidence>
<dbReference type="PANTHER" id="PTHR23150:SF33">
    <property type="entry name" value="INACTIVE C-ALPHA-FORMYLGLYCINE-GENERATING ENZYME 2"/>
    <property type="match status" value="1"/>
</dbReference>
<feature type="signal peptide" evidence="4">
    <location>
        <begin position="1"/>
        <end position="19"/>
    </location>
</feature>
<accession>A0A3Q1BPG2</accession>
<dbReference type="AlphaFoldDB" id="A0A3Q1BPG2"/>
<name>A0A3Q1BPG2_AMPOC</name>
<feature type="compositionally biased region" description="Polar residues" evidence="3">
    <location>
        <begin position="286"/>
        <end position="296"/>
    </location>
</feature>
<dbReference type="PANTHER" id="PTHR23150">
    <property type="entry name" value="SULFATASE MODIFYING FACTOR 1, 2"/>
    <property type="match status" value="1"/>
</dbReference>
<dbReference type="InterPro" id="IPR042095">
    <property type="entry name" value="SUMF_sf"/>
</dbReference>
<evidence type="ECO:0000256" key="1">
    <source>
        <dbReference type="ARBA" id="ARBA00004319"/>
    </source>
</evidence>
<dbReference type="InterPro" id="IPR051043">
    <property type="entry name" value="Sulfatase_Mod_Factor_Kinase"/>
</dbReference>
<keyword evidence="7" id="KW-1185">Reference proteome</keyword>
<evidence type="ECO:0000256" key="3">
    <source>
        <dbReference type="SAM" id="MobiDB-lite"/>
    </source>
</evidence>
<reference evidence="6 7" key="1">
    <citation type="submission" date="2022-01" db="EMBL/GenBank/DDBJ databases">
        <title>A chromosome-scale genome assembly of the false clownfish, Amphiprion ocellaris.</title>
        <authorList>
            <person name="Ryu T."/>
        </authorList>
    </citation>
    <scope>NUCLEOTIDE SEQUENCE [LARGE SCALE GENOMIC DNA]</scope>
</reference>
<dbReference type="OrthoDB" id="659at2759"/>
<dbReference type="Pfam" id="PF03781">
    <property type="entry name" value="FGE-sulfatase"/>
    <property type="match status" value="1"/>
</dbReference>
<dbReference type="InterPro" id="IPR016187">
    <property type="entry name" value="CTDL_fold"/>
</dbReference>
<comment type="subcellular location">
    <subcellularLocation>
        <location evidence="1">Endoplasmic reticulum lumen</location>
    </subcellularLocation>
</comment>
<keyword evidence="4" id="KW-0732">Signal</keyword>
<comment type="similarity">
    <text evidence="2">Belongs to the sulfatase-modifying factor family.</text>
</comment>
<dbReference type="GeneTree" id="ENSGT00390000008983"/>
<protein>
    <recommendedName>
        <fullName evidence="5">Sulfatase-modifying factor enzyme-like domain-containing protein</fullName>
    </recommendedName>
</protein>
<organism evidence="6 7">
    <name type="scientific">Amphiprion ocellaris</name>
    <name type="common">Clown anemonefish</name>
    <dbReference type="NCBI Taxonomy" id="80972"/>
    <lineage>
        <taxon>Eukaryota</taxon>
        <taxon>Metazoa</taxon>
        <taxon>Chordata</taxon>
        <taxon>Craniata</taxon>
        <taxon>Vertebrata</taxon>
        <taxon>Euteleostomi</taxon>
        <taxon>Actinopterygii</taxon>
        <taxon>Neopterygii</taxon>
        <taxon>Teleostei</taxon>
        <taxon>Neoteleostei</taxon>
        <taxon>Acanthomorphata</taxon>
        <taxon>Ovalentaria</taxon>
        <taxon>Pomacentridae</taxon>
        <taxon>Amphiprion</taxon>
    </lineage>
</organism>
<dbReference type="Gene3D" id="3.90.1580.10">
    <property type="entry name" value="paralog of FGE (formylglycine-generating enzyme)"/>
    <property type="match status" value="1"/>
</dbReference>
<evidence type="ECO:0000259" key="5">
    <source>
        <dbReference type="Pfam" id="PF03781"/>
    </source>
</evidence>
<reference evidence="6" key="3">
    <citation type="submission" date="2025-09" db="UniProtKB">
        <authorList>
            <consortium name="Ensembl"/>
        </authorList>
    </citation>
    <scope>IDENTIFICATION</scope>
</reference>
<gene>
    <name evidence="6" type="primary">SUMF2</name>
</gene>
<dbReference type="InterPro" id="IPR005532">
    <property type="entry name" value="SUMF_dom"/>
</dbReference>
<dbReference type="GO" id="GO:0005788">
    <property type="term" value="C:endoplasmic reticulum lumen"/>
    <property type="evidence" value="ECO:0007669"/>
    <property type="project" value="UniProtKB-SubCell"/>
</dbReference>
<feature type="region of interest" description="Disordered" evidence="3">
    <location>
        <begin position="286"/>
        <end position="319"/>
    </location>
</feature>
<reference evidence="6" key="2">
    <citation type="submission" date="2025-08" db="UniProtKB">
        <authorList>
            <consortium name="Ensembl"/>
        </authorList>
    </citation>
    <scope>IDENTIFICATION</scope>
</reference>
<evidence type="ECO:0000256" key="4">
    <source>
        <dbReference type="SAM" id="SignalP"/>
    </source>
</evidence>
<dbReference type="Proteomes" id="UP001501940">
    <property type="component" value="Chromosome 14"/>
</dbReference>
<dbReference type="OMA" id="WQGQFPW"/>
<feature type="chain" id="PRO_5043355040" description="Sulfatase-modifying factor enzyme-like domain-containing protein" evidence="4">
    <location>
        <begin position="20"/>
        <end position="319"/>
    </location>
</feature>
<dbReference type="Ensembl" id="ENSAOCT00000018018.2">
    <property type="protein sequence ID" value="ENSAOCP00000010821.2"/>
    <property type="gene ID" value="ENSAOCG00000015025.2"/>
</dbReference>
<evidence type="ECO:0000313" key="7">
    <source>
        <dbReference type="Proteomes" id="UP001501940"/>
    </source>
</evidence>
<dbReference type="STRING" id="80972.ENSAOCP00000010821"/>
<sequence length="319" mass="36063">MNVEMAFWIFAAFLLSAAATEEMLNIPGGKMLMGTSAADGRDGESPTKEVQVQPFKMDKYPVTNTDFRDFVRAQKYKTEAETFGWSFVFQDFVSDELKKKVTQRIEYICVDFQSAKSWQSKGHQQKSAPWWLPIERVFWRQPAGPGSGIRERLDFPVVQVSWNDAQAFCQWKGKRLPTEEEWEWAARGGLQGRTYPWGNKFQANRTNLWQGLFPDGDTAEDGYHGTAPVTAFPPQNSYGLYDMMGNTWEWTSTPFPGARPMYVLRGASWIDTVDGSANHKAQITTRMGNTPDSASDNLGFRCAASDGQNQGKKKDKAEL</sequence>
<dbReference type="SUPFAM" id="SSF56436">
    <property type="entry name" value="C-type lectin-like"/>
    <property type="match status" value="1"/>
</dbReference>
<feature type="domain" description="Sulfatase-modifying factor enzyme-like" evidence="5">
    <location>
        <begin position="20"/>
        <end position="303"/>
    </location>
</feature>